<name>A0A9D2RB05_9FIRM</name>
<proteinExistence type="predicted"/>
<dbReference type="InterPro" id="IPR040602">
    <property type="entry name" value="Cucumopine_C"/>
</dbReference>
<comment type="caution">
    <text evidence="2">The sequence shown here is derived from an EMBL/GenBank/DDBJ whole genome shotgun (WGS) entry which is preliminary data.</text>
</comment>
<reference evidence="2" key="1">
    <citation type="journal article" date="2021" name="PeerJ">
        <title>Extensive microbial diversity within the chicken gut microbiome revealed by metagenomics and culture.</title>
        <authorList>
            <person name="Gilroy R."/>
            <person name="Ravi A."/>
            <person name="Getino M."/>
            <person name="Pursley I."/>
            <person name="Horton D.L."/>
            <person name="Alikhan N.F."/>
            <person name="Baker D."/>
            <person name="Gharbi K."/>
            <person name="Hall N."/>
            <person name="Watson M."/>
            <person name="Adriaenssens E.M."/>
            <person name="Foster-Nyarko E."/>
            <person name="Jarju S."/>
            <person name="Secka A."/>
            <person name="Antonio M."/>
            <person name="Oren A."/>
            <person name="Chaudhuri R.R."/>
            <person name="La Ragione R."/>
            <person name="Hildebrand F."/>
            <person name="Pallen M.J."/>
        </authorList>
    </citation>
    <scope>NUCLEOTIDE SEQUENCE</scope>
    <source>
        <strain evidence="2">ChiW19-6364</strain>
    </source>
</reference>
<evidence type="ECO:0000259" key="1">
    <source>
        <dbReference type="Pfam" id="PF18631"/>
    </source>
</evidence>
<evidence type="ECO:0000313" key="2">
    <source>
        <dbReference type="EMBL" id="HJD40046.1"/>
    </source>
</evidence>
<sequence>MNWRDAIKKFEERRLAIWDKMPQDVYNLSQGIVPGDTNVYGQYVTTMLYADSEMRTLGDEILFYLIETAKEEDTDLHTLVRYAKNLLDYKEKFLVFTGVPMASEMLRMYMDALDTLESKEEFVELTNTALKYFNRHHMWVDLIIPWGVFNGFAKQDFSELVEK</sequence>
<dbReference type="EMBL" id="DWUX01000153">
    <property type="protein sequence ID" value="HJD40046.1"/>
    <property type="molecule type" value="Genomic_DNA"/>
</dbReference>
<dbReference type="Pfam" id="PF18631">
    <property type="entry name" value="Cucumopine_C"/>
    <property type="match status" value="1"/>
</dbReference>
<protein>
    <recommendedName>
        <fullName evidence="1">Cucumopine synthase C-terminal helical bundle domain-containing protein</fullName>
    </recommendedName>
</protein>
<dbReference type="AlphaFoldDB" id="A0A9D2RB05"/>
<accession>A0A9D2RB05</accession>
<evidence type="ECO:0000313" key="3">
    <source>
        <dbReference type="Proteomes" id="UP000823850"/>
    </source>
</evidence>
<reference evidence="2" key="2">
    <citation type="submission" date="2021-04" db="EMBL/GenBank/DDBJ databases">
        <authorList>
            <person name="Gilroy R."/>
        </authorList>
    </citation>
    <scope>NUCLEOTIDE SEQUENCE</scope>
    <source>
        <strain evidence="2">ChiW19-6364</strain>
    </source>
</reference>
<feature type="domain" description="Cucumopine synthase C-terminal helical bundle" evidence="1">
    <location>
        <begin position="3"/>
        <end position="140"/>
    </location>
</feature>
<organism evidence="2 3">
    <name type="scientific">Candidatus Blautia stercoripullorum</name>
    <dbReference type="NCBI Taxonomy" id="2838502"/>
    <lineage>
        <taxon>Bacteria</taxon>
        <taxon>Bacillati</taxon>
        <taxon>Bacillota</taxon>
        <taxon>Clostridia</taxon>
        <taxon>Lachnospirales</taxon>
        <taxon>Lachnospiraceae</taxon>
        <taxon>Blautia</taxon>
    </lineage>
</organism>
<dbReference type="Proteomes" id="UP000823850">
    <property type="component" value="Unassembled WGS sequence"/>
</dbReference>
<gene>
    <name evidence="2" type="ORF">H9913_08445</name>
</gene>